<dbReference type="HOGENOM" id="CLU_2582802_0_0_11"/>
<reference evidence="1 2" key="1">
    <citation type="journal article" date="2013" name="Genome Announc.">
        <title>Draft genome sequence of an Actinobacterium, Brachybacterium muris strain UCD-AY4.</title>
        <authorList>
            <person name="Lo J.R."/>
            <person name="Lang J.M."/>
            <person name="Darling A.E."/>
            <person name="Eisen J.A."/>
            <person name="Coil D.A."/>
        </authorList>
    </citation>
    <scope>NUCLEOTIDE SEQUENCE [LARGE SCALE GENOMIC DNA]</scope>
    <source>
        <strain evidence="1 2">UCD-AY4</strain>
    </source>
</reference>
<proteinExistence type="predicted"/>
<comment type="caution">
    <text evidence="1">The sequence shown here is derived from an EMBL/GenBank/DDBJ whole genome shotgun (WGS) entry which is preliminary data.</text>
</comment>
<dbReference type="Proteomes" id="UP000019754">
    <property type="component" value="Unassembled WGS sequence"/>
</dbReference>
<dbReference type="STRING" id="1249481.D641_0113385"/>
<evidence type="ECO:0000313" key="1">
    <source>
        <dbReference type="EMBL" id="EYT48077.1"/>
    </source>
</evidence>
<organism evidence="1 2">
    <name type="scientific">Brachybacterium muris UCD-AY4</name>
    <dbReference type="NCBI Taxonomy" id="1249481"/>
    <lineage>
        <taxon>Bacteria</taxon>
        <taxon>Bacillati</taxon>
        <taxon>Actinomycetota</taxon>
        <taxon>Actinomycetes</taxon>
        <taxon>Micrococcales</taxon>
        <taxon>Dermabacteraceae</taxon>
        <taxon>Brachybacterium</taxon>
    </lineage>
</organism>
<dbReference type="AlphaFoldDB" id="A0A022KVP7"/>
<name>A0A022KVP7_9MICO</name>
<gene>
    <name evidence="1" type="ORF">D641_0113385</name>
</gene>
<protein>
    <submittedName>
        <fullName evidence="1">Uncharacterized protein</fullName>
    </submittedName>
</protein>
<dbReference type="EMBL" id="AORC01000019">
    <property type="protein sequence ID" value="EYT48077.1"/>
    <property type="molecule type" value="Genomic_DNA"/>
</dbReference>
<evidence type="ECO:0000313" key="2">
    <source>
        <dbReference type="Proteomes" id="UP000019754"/>
    </source>
</evidence>
<sequence length="80" mass="8864">MAPEEEQMIITSIFEVTGLTKDDDIKRVKGTVYDTPHVGAVAFEVTPERTLMFLKHPEGTTVDREAISRALASVGEFRLA</sequence>
<keyword evidence="2" id="KW-1185">Reference proteome</keyword>
<accession>A0A022KVP7</accession>